<dbReference type="Proteomes" id="UP000032668">
    <property type="component" value="Unassembled WGS sequence"/>
</dbReference>
<reference evidence="2 3" key="1">
    <citation type="submission" date="2012-11" db="EMBL/GenBank/DDBJ databases">
        <title>Whole genome sequence of Acidocella aminolytica 101 = DSM 11237.</title>
        <authorList>
            <person name="Azuma Y."/>
            <person name="Higashiura N."/>
            <person name="Hirakawa H."/>
            <person name="Matsushita K."/>
        </authorList>
    </citation>
    <scope>NUCLEOTIDE SEQUENCE [LARGE SCALE GENOMIC DNA]</scope>
    <source>
        <strain evidence="3">101 / DSM 11237</strain>
    </source>
</reference>
<accession>A0A0D6PDY2</accession>
<dbReference type="AlphaFoldDB" id="A0A0D6PDY2"/>
<evidence type="ECO:0000313" key="2">
    <source>
        <dbReference type="EMBL" id="GAN79561.1"/>
    </source>
</evidence>
<keyword evidence="1" id="KW-0472">Membrane</keyword>
<keyword evidence="3" id="KW-1185">Reference proteome</keyword>
<evidence type="ECO:0000313" key="3">
    <source>
        <dbReference type="Proteomes" id="UP000032668"/>
    </source>
</evidence>
<keyword evidence="1" id="KW-1133">Transmembrane helix</keyword>
<sequence length="92" mass="10314">MRRQAVATEAEHVHFFLVISQSMDEIILGEDDRGHDFRVSLLLRQKSHSSGAELIALTIVIGLGLMDRAYIFALTLSHWPVIRTNLAATARD</sequence>
<organism evidence="2 3">
    <name type="scientific">Acidocella aminolytica 101 = DSM 11237</name>
    <dbReference type="NCBI Taxonomy" id="1120923"/>
    <lineage>
        <taxon>Bacteria</taxon>
        <taxon>Pseudomonadati</taxon>
        <taxon>Pseudomonadota</taxon>
        <taxon>Alphaproteobacteria</taxon>
        <taxon>Acetobacterales</taxon>
        <taxon>Acidocellaceae</taxon>
        <taxon>Acidocella</taxon>
    </lineage>
</organism>
<evidence type="ECO:0000256" key="1">
    <source>
        <dbReference type="SAM" id="Phobius"/>
    </source>
</evidence>
<comment type="caution">
    <text evidence="2">The sequence shown here is derived from an EMBL/GenBank/DDBJ whole genome shotgun (WGS) entry which is preliminary data.</text>
</comment>
<gene>
    <name evidence="2" type="ORF">Aam_023_012</name>
</gene>
<feature type="transmembrane region" description="Helical" evidence="1">
    <location>
        <begin position="54"/>
        <end position="76"/>
    </location>
</feature>
<keyword evidence="1" id="KW-0812">Transmembrane</keyword>
<dbReference type="InterPro" id="IPR021295">
    <property type="entry name" value="DUF2867"/>
</dbReference>
<dbReference type="Pfam" id="PF11066">
    <property type="entry name" value="DUF2867"/>
    <property type="match status" value="1"/>
</dbReference>
<dbReference type="OrthoDB" id="7058586at2"/>
<dbReference type="EMBL" id="BANC01000023">
    <property type="protein sequence ID" value="GAN79561.1"/>
    <property type="molecule type" value="Genomic_DNA"/>
</dbReference>
<proteinExistence type="predicted"/>
<protein>
    <submittedName>
        <fullName evidence="2">Uncharacterized protein</fullName>
    </submittedName>
</protein>
<name>A0A0D6PDY2_9PROT</name>